<dbReference type="InterPro" id="IPR002347">
    <property type="entry name" value="SDR_fam"/>
</dbReference>
<dbReference type="PRINTS" id="PR00081">
    <property type="entry name" value="GDHRDH"/>
</dbReference>
<evidence type="ECO:0000256" key="1">
    <source>
        <dbReference type="ARBA" id="ARBA00006484"/>
    </source>
</evidence>
<proteinExistence type="inferred from homology"/>
<sequence length="248" mass="26086">MLLEHKLAVVTGASTGIGFATAQRFVAEGARVVISARNEDKLRQAAQKLGAHALPVVADAASPTDMQRLYKTAVDHFQREVNVVVANAGISRQTPVRETSLEHFSEVMNVNVGGVYSTVREALPSLSRPASIVLVASLAANQGTKNFSAYCASKAAVVSLAKSFAAEFVELGIRVNSISPGVANTPIFDTLGMTEAQLLEWAKVIPMKRPAEPAEIAAAILFLASDASRYMTGADIAVDGGMSGISPF</sequence>
<evidence type="ECO:0000313" key="4">
    <source>
        <dbReference type="EMBL" id="SAK80889.1"/>
    </source>
</evidence>
<evidence type="ECO:0000256" key="2">
    <source>
        <dbReference type="ARBA" id="ARBA00023002"/>
    </source>
</evidence>
<dbReference type="GO" id="GO:0016616">
    <property type="term" value="F:oxidoreductase activity, acting on the CH-OH group of donors, NAD or NADP as acceptor"/>
    <property type="evidence" value="ECO:0007669"/>
    <property type="project" value="TreeGrafter"/>
</dbReference>
<reference evidence="5" key="1">
    <citation type="submission" date="2016-01" db="EMBL/GenBank/DDBJ databases">
        <authorList>
            <person name="Peeters Charlotte."/>
        </authorList>
    </citation>
    <scope>NUCLEOTIDE SEQUENCE [LARGE SCALE GENOMIC DNA]</scope>
</reference>
<gene>
    <name evidence="4" type="ORF">AWB76_05471</name>
</gene>
<dbReference type="PROSITE" id="PS00061">
    <property type="entry name" value="ADH_SHORT"/>
    <property type="match status" value="1"/>
</dbReference>
<dbReference type="PANTHER" id="PTHR42760:SF133">
    <property type="entry name" value="3-OXOACYL-[ACYL-CARRIER-PROTEIN] REDUCTASE"/>
    <property type="match status" value="1"/>
</dbReference>
<dbReference type="InterPro" id="IPR057326">
    <property type="entry name" value="KR_dom"/>
</dbReference>
<keyword evidence="2" id="KW-0560">Oxidoreductase</keyword>
<dbReference type="GO" id="GO:0006633">
    <property type="term" value="P:fatty acid biosynthetic process"/>
    <property type="evidence" value="ECO:0007669"/>
    <property type="project" value="TreeGrafter"/>
</dbReference>
<comment type="similarity">
    <text evidence="1">Belongs to the short-chain dehydrogenases/reductases (SDR) family.</text>
</comment>
<dbReference type="PANTHER" id="PTHR42760">
    <property type="entry name" value="SHORT-CHAIN DEHYDROGENASES/REDUCTASES FAMILY MEMBER"/>
    <property type="match status" value="1"/>
</dbReference>
<keyword evidence="5" id="KW-1185">Reference proteome</keyword>
<name>A0A158CEY7_9BURK</name>
<evidence type="ECO:0000259" key="3">
    <source>
        <dbReference type="SMART" id="SM00822"/>
    </source>
</evidence>
<dbReference type="Proteomes" id="UP000054624">
    <property type="component" value="Unassembled WGS sequence"/>
</dbReference>
<dbReference type="SMART" id="SM00822">
    <property type="entry name" value="PKS_KR"/>
    <property type="match status" value="1"/>
</dbReference>
<dbReference type="InterPro" id="IPR036291">
    <property type="entry name" value="NAD(P)-bd_dom_sf"/>
</dbReference>
<dbReference type="RefSeq" id="WP_061163173.1">
    <property type="nucleotide sequence ID" value="NZ_FCOI02000023.1"/>
</dbReference>
<dbReference type="NCBIfam" id="NF005559">
    <property type="entry name" value="PRK07231.1"/>
    <property type="match status" value="1"/>
</dbReference>
<dbReference type="EMBL" id="FCOI02000023">
    <property type="protein sequence ID" value="SAK80889.1"/>
    <property type="molecule type" value="Genomic_DNA"/>
</dbReference>
<dbReference type="OrthoDB" id="9803333at2"/>
<organism evidence="4 5">
    <name type="scientific">Caballeronia temeraria</name>
    <dbReference type="NCBI Taxonomy" id="1777137"/>
    <lineage>
        <taxon>Bacteria</taxon>
        <taxon>Pseudomonadati</taxon>
        <taxon>Pseudomonadota</taxon>
        <taxon>Betaproteobacteria</taxon>
        <taxon>Burkholderiales</taxon>
        <taxon>Burkholderiaceae</taxon>
        <taxon>Caballeronia</taxon>
    </lineage>
</organism>
<evidence type="ECO:0000313" key="5">
    <source>
        <dbReference type="Proteomes" id="UP000054624"/>
    </source>
</evidence>
<dbReference type="CDD" id="cd05233">
    <property type="entry name" value="SDR_c"/>
    <property type="match status" value="1"/>
</dbReference>
<accession>A0A158CEY7</accession>
<dbReference type="Gene3D" id="3.40.50.720">
    <property type="entry name" value="NAD(P)-binding Rossmann-like Domain"/>
    <property type="match status" value="1"/>
</dbReference>
<protein>
    <submittedName>
        <fullName evidence="4">Short-chain dehydrogenase/reductase SDR</fullName>
    </submittedName>
</protein>
<dbReference type="SUPFAM" id="SSF51735">
    <property type="entry name" value="NAD(P)-binding Rossmann-fold domains"/>
    <property type="match status" value="1"/>
</dbReference>
<feature type="domain" description="Ketoreductase" evidence="3">
    <location>
        <begin position="6"/>
        <end position="185"/>
    </location>
</feature>
<dbReference type="FunFam" id="3.40.50.720:FF:000084">
    <property type="entry name" value="Short-chain dehydrogenase reductase"/>
    <property type="match status" value="1"/>
</dbReference>
<dbReference type="STRING" id="1777137.AWB76_05471"/>
<dbReference type="PRINTS" id="PR00080">
    <property type="entry name" value="SDRFAMILY"/>
</dbReference>
<dbReference type="GO" id="GO:0048038">
    <property type="term" value="F:quinone binding"/>
    <property type="evidence" value="ECO:0007669"/>
    <property type="project" value="TreeGrafter"/>
</dbReference>
<dbReference type="InterPro" id="IPR020904">
    <property type="entry name" value="Sc_DH/Rdtase_CS"/>
</dbReference>
<dbReference type="Pfam" id="PF13561">
    <property type="entry name" value="adh_short_C2"/>
    <property type="match status" value="1"/>
</dbReference>
<dbReference type="AlphaFoldDB" id="A0A158CEY7"/>